<organism evidence="2">
    <name type="scientific">Schizaphis graminum</name>
    <name type="common">Green bug aphid</name>
    <dbReference type="NCBI Taxonomy" id="13262"/>
    <lineage>
        <taxon>Eukaryota</taxon>
        <taxon>Metazoa</taxon>
        <taxon>Ecdysozoa</taxon>
        <taxon>Arthropoda</taxon>
        <taxon>Hexapoda</taxon>
        <taxon>Insecta</taxon>
        <taxon>Pterygota</taxon>
        <taxon>Neoptera</taxon>
        <taxon>Paraneoptera</taxon>
        <taxon>Hemiptera</taxon>
        <taxon>Sternorrhyncha</taxon>
        <taxon>Aphidomorpha</taxon>
        <taxon>Aphidoidea</taxon>
        <taxon>Aphididae</taxon>
        <taxon>Aphidini</taxon>
        <taxon>Schizaphis</taxon>
    </lineage>
</organism>
<dbReference type="EMBL" id="GGMR01011025">
    <property type="protein sequence ID" value="MBY23644.1"/>
    <property type="molecule type" value="Transcribed_RNA"/>
</dbReference>
<name>A0A2S2P2P4_SCHGA</name>
<gene>
    <name evidence="2" type="ORF">g.4504</name>
</gene>
<evidence type="ECO:0000256" key="1">
    <source>
        <dbReference type="SAM" id="MobiDB-lite"/>
    </source>
</evidence>
<feature type="compositionally biased region" description="Basic and acidic residues" evidence="1">
    <location>
        <begin position="183"/>
        <end position="204"/>
    </location>
</feature>
<dbReference type="AlphaFoldDB" id="A0A2S2P2P4"/>
<proteinExistence type="predicted"/>
<dbReference type="Gene3D" id="1.20.5.340">
    <property type="match status" value="1"/>
</dbReference>
<dbReference type="SUPFAM" id="SSF90257">
    <property type="entry name" value="Myosin rod fragments"/>
    <property type="match status" value="1"/>
</dbReference>
<sequence length="229" mass="26066">MEDKLDTLNKTINELKTTNNKLVASFNSLSEKVTTITNKVNDHSTQLITLSSKLASLTTKVETLKAKIESSNTKSSILVNDTLISEMIDRQLRRNNVLLFNLPEALNDSSKSSSDSTTIQSILDFLNLKTKPNSVTRLGKPSSSNTTKPRPVKLRFSDQKDIFELFSYQNKLKSNSTWKDLRFSSDRTKQQQEHMSHHRQELHNRQSNGEQDLIIKYIKGTPKIINSKN</sequence>
<reference evidence="2" key="1">
    <citation type="submission" date="2018-04" db="EMBL/GenBank/DDBJ databases">
        <title>Transcriptome of Schizaphis graminum biotype I.</title>
        <authorList>
            <person name="Scully E.D."/>
            <person name="Geib S.M."/>
            <person name="Palmer N.A."/>
            <person name="Koch K."/>
            <person name="Bradshaw J."/>
            <person name="Heng-Moss T."/>
            <person name="Sarath G."/>
        </authorList>
    </citation>
    <scope>NUCLEOTIDE SEQUENCE</scope>
</reference>
<feature type="region of interest" description="Disordered" evidence="1">
    <location>
        <begin position="183"/>
        <end position="208"/>
    </location>
</feature>
<protein>
    <submittedName>
        <fullName evidence="2">Uncharacterized protein</fullName>
    </submittedName>
</protein>
<accession>A0A2S2P2P4</accession>
<evidence type="ECO:0000313" key="2">
    <source>
        <dbReference type="EMBL" id="MBY23644.1"/>
    </source>
</evidence>